<organism evidence="2 3">
    <name type="scientific">Rotaria sordida</name>
    <dbReference type="NCBI Taxonomy" id="392033"/>
    <lineage>
        <taxon>Eukaryota</taxon>
        <taxon>Metazoa</taxon>
        <taxon>Spiralia</taxon>
        <taxon>Gnathifera</taxon>
        <taxon>Rotifera</taxon>
        <taxon>Eurotatoria</taxon>
        <taxon>Bdelloidea</taxon>
        <taxon>Philodinida</taxon>
        <taxon>Philodinidae</taxon>
        <taxon>Rotaria</taxon>
    </lineage>
</organism>
<dbReference type="EMBL" id="CAJOAX010002006">
    <property type="protein sequence ID" value="CAF3763460.1"/>
    <property type="molecule type" value="Genomic_DNA"/>
</dbReference>
<evidence type="ECO:0000313" key="3">
    <source>
        <dbReference type="Proteomes" id="UP000663823"/>
    </source>
</evidence>
<gene>
    <name evidence="2" type="ORF">OTI717_LOCUS16248</name>
    <name evidence="1" type="ORF">RFH988_LOCUS15345</name>
</gene>
<reference evidence="2" key="1">
    <citation type="submission" date="2021-02" db="EMBL/GenBank/DDBJ databases">
        <authorList>
            <person name="Nowell W R."/>
        </authorList>
    </citation>
    <scope>NUCLEOTIDE SEQUENCE</scope>
</reference>
<dbReference type="OrthoDB" id="416344at2759"/>
<accession>A0A818Z474</accession>
<dbReference type="AlphaFoldDB" id="A0A818Z474"/>
<protein>
    <submittedName>
        <fullName evidence="2">Uncharacterized protein</fullName>
    </submittedName>
</protein>
<name>A0A818Z474_9BILA</name>
<evidence type="ECO:0000313" key="1">
    <source>
        <dbReference type="EMBL" id="CAF1023944.1"/>
    </source>
</evidence>
<dbReference type="Proteomes" id="UP000663882">
    <property type="component" value="Unassembled WGS sequence"/>
</dbReference>
<dbReference type="EMBL" id="CAJNOO010000744">
    <property type="protein sequence ID" value="CAF1023944.1"/>
    <property type="molecule type" value="Genomic_DNA"/>
</dbReference>
<sequence length="166" mass="18903">MTTRTLLDQWDRSIQVMTWSNDDPSFFLELGEEGGHVIYQAANVLTVVNFRTCHDVNLRLTNNKILLATHDNFLSPINIALITNDGTTPITTHNDQLIAKIYLSYGYKQFSFLGARNKTVSGCHLPLVNFTVGKVPLTFLIHRGPPNSWYGTWSREWNFQAFAVQE</sequence>
<dbReference type="Proteomes" id="UP000663823">
    <property type="component" value="Unassembled WGS sequence"/>
</dbReference>
<evidence type="ECO:0000313" key="2">
    <source>
        <dbReference type="EMBL" id="CAF3763460.1"/>
    </source>
</evidence>
<proteinExistence type="predicted"/>
<comment type="caution">
    <text evidence="2">The sequence shown here is derived from an EMBL/GenBank/DDBJ whole genome shotgun (WGS) entry which is preliminary data.</text>
</comment>